<feature type="region of interest" description="Disordered" evidence="1">
    <location>
        <begin position="101"/>
        <end position="142"/>
    </location>
</feature>
<name>A0A8S9WPB8_APOLU</name>
<comment type="caution">
    <text evidence="2">The sequence shown here is derived from an EMBL/GenBank/DDBJ whole genome shotgun (WGS) entry which is preliminary data.</text>
</comment>
<feature type="compositionally biased region" description="Polar residues" evidence="1">
    <location>
        <begin position="13"/>
        <end position="40"/>
    </location>
</feature>
<sequence>MVVPRRTDLLPDQTDSPYHSPSNQRTASPLAATQVQTTNAVLPASQPPDSITALDHQTEQTPPCHNTDADYSLTNIPALQRQPTIPPMTYVGENSFWWENEQESSTPLVPNQLPQEFTHDNPTNLPYPESTPTSNPTKRYVTRGKKYNYRKLAGLEDSFEWENEQQSSTPLVPNQLPQEVTHDKPTNLPHPEPTPTSNPTKRYATRGKKYNYRKLAGLEDSFEWENEQQSSTPLVPNQLPQEVTHDKPTNLPHPEPTPTSNPTKRYATRGKKYNYRKLAGLEDSFETP</sequence>
<feature type="compositionally biased region" description="Polar residues" evidence="1">
    <location>
        <begin position="164"/>
        <end position="178"/>
    </location>
</feature>
<dbReference type="Proteomes" id="UP000466442">
    <property type="component" value="Linkage Group LG16"/>
</dbReference>
<organism evidence="2 3">
    <name type="scientific">Apolygus lucorum</name>
    <name type="common">Small green plant bug</name>
    <name type="synonym">Lygocoris lucorum</name>
    <dbReference type="NCBI Taxonomy" id="248454"/>
    <lineage>
        <taxon>Eukaryota</taxon>
        <taxon>Metazoa</taxon>
        <taxon>Ecdysozoa</taxon>
        <taxon>Arthropoda</taxon>
        <taxon>Hexapoda</taxon>
        <taxon>Insecta</taxon>
        <taxon>Pterygota</taxon>
        <taxon>Neoptera</taxon>
        <taxon>Paraneoptera</taxon>
        <taxon>Hemiptera</taxon>
        <taxon>Heteroptera</taxon>
        <taxon>Panheteroptera</taxon>
        <taxon>Cimicomorpha</taxon>
        <taxon>Miridae</taxon>
        <taxon>Mirini</taxon>
        <taxon>Apolygus</taxon>
    </lineage>
</organism>
<keyword evidence="3" id="KW-1185">Reference proteome</keyword>
<feature type="compositionally biased region" description="Polar residues" evidence="1">
    <location>
        <begin position="103"/>
        <end position="137"/>
    </location>
</feature>
<feature type="region of interest" description="Disordered" evidence="1">
    <location>
        <begin position="160"/>
        <end position="207"/>
    </location>
</feature>
<evidence type="ECO:0000256" key="1">
    <source>
        <dbReference type="SAM" id="MobiDB-lite"/>
    </source>
</evidence>
<feature type="region of interest" description="Disordered" evidence="1">
    <location>
        <begin position="221"/>
        <end position="288"/>
    </location>
</feature>
<proteinExistence type="predicted"/>
<protein>
    <submittedName>
        <fullName evidence="2">Uncharacterized protein</fullName>
    </submittedName>
</protein>
<accession>A0A8S9WPB8</accession>
<evidence type="ECO:0000313" key="2">
    <source>
        <dbReference type="EMBL" id="KAF6198493.1"/>
    </source>
</evidence>
<feature type="compositionally biased region" description="Polar residues" evidence="1">
    <location>
        <begin position="227"/>
        <end position="241"/>
    </location>
</feature>
<dbReference type="AlphaFoldDB" id="A0A8S9WPB8"/>
<evidence type="ECO:0000313" key="3">
    <source>
        <dbReference type="Proteomes" id="UP000466442"/>
    </source>
</evidence>
<gene>
    <name evidence="2" type="ORF">GE061_008241</name>
</gene>
<dbReference type="EMBL" id="WIXP02000016">
    <property type="protein sequence ID" value="KAF6198493.1"/>
    <property type="molecule type" value="Genomic_DNA"/>
</dbReference>
<feature type="compositionally biased region" description="Basic residues" evidence="1">
    <location>
        <begin position="266"/>
        <end position="275"/>
    </location>
</feature>
<reference evidence="2" key="1">
    <citation type="journal article" date="2021" name="Mol. Ecol. Resour.">
        <title>Apolygus lucorum genome provides insights into omnivorousness and mesophyll feeding.</title>
        <authorList>
            <person name="Liu Y."/>
            <person name="Liu H."/>
            <person name="Wang H."/>
            <person name="Huang T."/>
            <person name="Liu B."/>
            <person name="Yang B."/>
            <person name="Yin L."/>
            <person name="Li B."/>
            <person name="Zhang Y."/>
            <person name="Zhang S."/>
            <person name="Jiang F."/>
            <person name="Zhang X."/>
            <person name="Ren Y."/>
            <person name="Wang B."/>
            <person name="Wang S."/>
            <person name="Lu Y."/>
            <person name="Wu K."/>
            <person name="Fan W."/>
            <person name="Wang G."/>
        </authorList>
    </citation>
    <scope>NUCLEOTIDE SEQUENCE</scope>
    <source>
        <strain evidence="2">12Hb</strain>
    </source>
</reference>
<feature type="region of interest" description="Disordered" evidence="1">
    <location>
        <begin position="1"/>
        <end position="71"/>
    </location>
</feature>